<comment type="similarity">
    <text evidence="1">Belongs to the glycosyltransferase 2 family.</text>
</comment>
<dbReference type="GO" id="GO:0016757">
    <property type="term" value="F:glycosyltransferase activity"/>
    <property type="evidence" value="ECO:0007669"/>
    <property type="project" value="UniProtKB-KW"/>
</dbReference>
<sequence length="384" mass="43844">MSIWLVVFIASSSLFIINYFIYPAIVIIMAGFKEDVDVDVEYEQYSKSVSFIVAAYNEEKVIRNKIENCLKLDYPKELLEIIIISDGSDDRTSDIVKEFESDGVISLHEDQRKGKSNALNRAVKYSSNEIIVFSDANNDFSVDAIKYLVSSFDDSQVGSVTGSKKIYTSSDRQSSQGDGLYWKYESKIKYAESKLGSITAADGEILAVRRKLFEPIDPKLINDDAAITFNVLKKGYRVIYNLNAVAYEEASIDIIDDFHVKVRMTTGGVQTLFTEANFLFNPFKAYSWSFFMHKTLRWFAPYFMILIFISNLLLLEYNLMILIMTAQIIFYILAAIGWLKRASESLSSILYVPMYFVSMNTALFIGTLKYFIGNKSVIWKKADR</sequence>
<dbReference type="InterPro" id="IPR029044">
    <property type="entry name" value="Nucleotide-diphossugar_trans"/>
</dbReference>
<keyword evidence="4" id="KW-0812">Transmembrane</keyword>
<dbReference type="Gene3D" id="3.90.550.10">
    <property type="entry name" value="Spore Coat Polysaccharide Biosynthesis Protein SpsA, Chain A"/>
    <property type="match status" value="1"/>
</dbReference>
<keyword evidence="2" id="KW-0328">Glycosyltransferase</keyword>
<comment type="caution">
    <text evidence="6">The sequence shown here is derived from an EMBL/GenBank/DDBJ whole genome shotgun (WGS) entry which is preliminary data.</text>
</comment>
<dbReference type="AlphaFoldDB" id="A0A370DG12"/>
<dbReference type="PANTHER" id="PTHR43630:SF1">
    <property type="entry name" value="POLY-BETA-1,6-N-ACETYL-D-GLUCOSAMINE SYNTHASE"/>
    <property type="match status" value="1"/>
</dbReference>
<evidence type="ECO:0000259" key="5">
    <source>
        <dbReference type="Pfam" id="PF00535"/>
    </source>
</evidence>
<accession>A0A370DG12</accession>
<dbReference type="CDD" id="cd06439">
    <property type="entry name" value="CESA_like_1"/>
    <property type="match status" value="1"/>
</dbReference>
<feature type="transmembrane region" description="Helical" evidence="4">
    <location>
        <begin position="296"/>
        <end position="314"/>
    </location>
</feature>
<dbReference type="Proteomes" id="UP000254266">
    <property type="component" value="Unassembled WGS sequence"/>
</dbReference>
<feature type="transmembrane region" description="Helical" evidence="4">
    <location>
        <begin position="320"/>
        <end position="339"/>
    </location>
</feature>
<gene>
    <name evidence="6" type="ORF">DIZ80_06445</name>
</gene>
<keyword evidence="4" id="KW-0472">Membrane</keyword>
<protein>
    <recommendedName>
        <fullName evidence="5">Glycosyltransferase 2-like domain-containing protein</fullName>
    </recommendedName>
</protein>
<evidence type="ECO:0000256" key="3">
    <source>
        <dbReference type="ARBA" id="ARBA00022679"/>
    </source>
</evidence>
<dbReference type="Pfam" id="PF00535">
    <property type="entry name" value="Glycos_transf_2"/>
    <property type="match status" value="1"/>
</dbReference>
<keyword evidence="7" id="KW-1185">Reference proteome</keyword>
<organism evidence="6 7">
    <name type="scientific">endosymbiont of Galathealinum brachiosum</name>
    <dbReference type="NCBI Taxonomy" id="2200906"/>
    <lineage>
        <taxon>Bacteria</taxon>
        <taxon>Pseudomonadati</taxon>
        <taxon>Pseudomonadota</taxon>
        <taxon>Gammaproteobacteria</taxon>
        <taxon>sulfur-oxidizing symbionts</taxon>
    </lineage>
</organism>
<dbReference type="EMBL" id="QFXC01000008">
    <property type="protein sequence ID" value="RDH83773.1"/>
    <property type="molecule type" value="Genomic_DNA"/>
</dbReference>
<keyword evidence="4" id="KW-1133">Transmembrane helix</keyword>
<evidence type="ECO:0000313" key="7">
    <source>
        <dbReference type="Proteomes" id="UP000254266"/>
    </source>
</evidence>
<reference evidence="6 7" key="1">
    <citation type="journal article" date="2018" name="ISME J.">
        <title>Endosymbiont genomes yield clues of tubeworm success.</title>
        <authorList>
            <person name="Li Y."/>
            <person name="Liles M.R."/>
            <person name="Halanych K.M."/>
        </authorList>
    </citation>
    <scope>NUCLEOTIDE SEQUENCE [LARGE SCALE GENOMIC DNA]</scope>
    <source>
        <strain evidence="6">A1464</strain>
    </source>
</reference>
<evidence type="ECO:0000256" key="4">
    <source>
        <dbReference type="SAM" id="Phobius"/>
    </source>
</evidence>
<keyword evidence="3" id="KW-0808">Transferase</keyword>
<proteinExistence type="inferred from homology"/>
<feature type="domain" description="Glycosyltransferase 2-like" evidence="5">
    <location>
        <begin position="50"/>
        <end position="214"/>
    </location>
</feature>
<evidence type="ECO:0000256" key="1">
    <source>
        <dbReference type="ARBA" id="ARBA00006739"/>
    </source>
</evidence>
<dbReference type="InterPro" id="IPR001173">
    <property type="entry name" value="Glyco_trans_2-like"/>
</dbReference>
<evidence type="ECO:0000256" key="2">
    <source>
        <dbReference type="ARBA" id="ARBA00022676"/>
    </source>
</evidence>
<feature type="transmembrane region" description="Helical" evidence="4">
    <location>
        <begin position="351"/>
        <end position="372"/>
    </location>
</feature>
<dbReference type="PANTHER" id="PTHR43630">
    <property type="entry name" value="POLY-BETA-1,6-N-ACETYL-D-GLUCOSAMINE SYNTHASE"/>
    <property type="match status" value="1"/>
</dbReference>
<feature type="transmembrane region" description="Helical" evidence="4">
    <location>
        <begin position="6"/>
        <end position="32"/>
    </location>
</feature>
<name>A0A370DG12_9GAMM</name>
<evidence type="ECO:0000313" key="6">
    <source>
        <dbReference type="EMBL" id="RDH83773.1"/>
    </source>
</evidence>
<dbReference type="SUPFAM" id="SSF53448">
    <property type="entry name" value="Nucleotide-diphospho-sugar transferases"/>
    <property type="match status" value="1"/>
</dbReference>